<feature type="region of interest" description="Disordered" evidence="2">
    <location>
        <begin position="423"/>
        <end position="442"/>
    </location>
</feature>
<dbReference type="PANTHER" id="PTHR46606:SF5">
    <property type="entry name" value="SHOOTIN-1"/>
    <property type="match status" value="1"/>
</dbReference>
<sequence>MSGKLWRFSCCQKRKDRGQHLSKTKQKGKEINVQSLQQRTDGIDIAHVNDFQSGELPERTIKEFLSSTQVEQIQKTVIEDQGDYAHDQNVSIGVTLSGFQQKGCVDEVGGSVVPLSKRERDNRLTRKQLEVVLREKHELQAQVLQANQDVRNLRHEIAVLQKRLQVAENRLPNLPPLCPPPPPPLPPPAQPHVNPLRALLTVIQKRRSAKDPNICLLQDAGPLPESPEDADTTYNHQCPGMNQVLEMIRGGVSLRHVIQVHKVGVRAREHCSEPGGSWMVPELQKILKKRKVSADKHVSDGSCDGSMEEDPAACGLSPPTLGTSPGASTQTPPLQDSFTQDTRGPSCEVDEGPGDGDAASTTSTLPLACPLDQGQVDSPNASPCPDGPALDTSSGQPWVEGHADLRTSSEGQALTADHRVAVDPTLQSNSSPNLTDESAVVRDGGERVTLQAQRSTSLEAVQSRLSCQSFGSVDFGKGSPDVPEDAHRPFSLLHDMLKPPIASHEEQAHAVIANDVTHVLISEALGESVDGPELDGPLP</sequence>
<comment type="caution">
    <text evidence="3">The sequence shown here is derived from an EMBL/GenBank/DDBJ whole genome shotgun (WGS) entry which is preliminary data.</text>
</comment>
<keyword evidence="1" id="KW-0175">Coiled coil</keyword>
<dbReference type="InterPro" id="IPR024849">
    <property type="entry name" value="Shootin-1"/>
</dbReference>
<feature type="compositionally biased region" description="Polar residues" evidence="2">
    <location>
        <begin position="320"/>
        <end position="343"/>
    </location>
</feature>
<dbReference type="GO" id="GO:0031252">
    <property type="term" value="C:cell leading edge"/>
    <property type="evidence" value="ECO:0007669"/>
    <property type="project" value="TreeGrafter"/>
</dbReference>
<evidence type="ECO:0000256" key="1">
    <source>
        <dbReference type="SAM" id="Coils"/>
    </source>
</evidence>
<feature type="coiled-coil region" evidence="1">
    <location>
        <begin position="122"/>
        <end position="170"/>
    </location>
</feature>
<proteinExistence type="predicted"/>
<dbReference type="AlphaFoldDB" id="A0A9Q1D9U5"/>
<organism evidence="3 4">
    <name type="scientific">Conger conger</name>
    <name type="common">Conger eel</name>
    <name type="synonym">Muraena conger</name>
    <dbReference type="NCBI Taxonomy" id="82655"/>
    <lineage>
        <taxon>Eukaryota</taxon>
        <taxon>Metazoa</taxon>
        <taxon>Chordata</taxon>
        <taxon>Craniata</taxon>
        <taxon>Vertebrata</taxon>
        <taxon>Euteleostomi</taxon>
        <taxon>Actinopterygii</taxon>
        <taxon>Neopterygii</taxon>
        <taxon>Teleostei</taxon>
        <taxon>Anguilliformes</taxon>
        <taxon>Congridae</taxon>
        <taxon>Conger</taxon>
    </lineage>
</organism>
<feature type="compositionally biased region" description="Polar residues" evidence="2">
    <location>
        <begin position="425"/>
        <end position="436"/>
    </location>
</feature>
<dbReference type="PANTHER" id="PTHR46606">
    <property type="entry name" value="SHOOTIN-1"/>
    <property type="match status" value="1"/>
</dbReference>
<evidence type="ECO:0000256" key="2">
    <source>
        <dbReference type="SAM" id="MobiDB-lite"/>
    </source>
</evidence>
<dbReference type="EMBL" id="JAFJMO010000011">
    <property type="protein sequence ID" value="KAJ8263180.1"/>
    <property type="molecule type" value="Genomic_DNA"/>
</dbReference>
<evidence type="ECO:0000313" key="4">
    <source>
        <dbReference type="Proteomes" id="UP001152803"/>
    </source>
</evidence>
<name>A0A9Q1D9U5_CONCO</name>
<evidence type="ECO:0000313" key="3">
    <source>
        <dbReference type="EMBL" id="KAJ8263180.1"/>
    </source>
</evidence>
<dbReference type="GO" id="GO:0044295">
    <property type="term" value="C:axonal growth cone"/>
    <property type="evidence" value="ECO:0007669"/>
    <property type="project" value="TreeGrafter"/>
</dbReference>
<dbReference type="GO" id="GO:0005737">
    <property type="term" value="C:cytoplasm"/>
    <property type="evidence" value="ECO:0007669"/>
    <property type="project" value="TreeGrafter"/>
</dbReference>
<gene>
    <name evidence="3" type="ORF">COCON_G00156370</name>
</gene>
<dbReference type="GO" id="GO:0048812">
    <property type="term" value="P:neuron projection morphogenesis"/>
    <property type="evidence" value="ECO:0007669"/>
    <property type="project" value="TreeGrafter"/>
</dbReference>
<dbReference type="Proteomes" id="UP001152803">
    <property type="component" value="Unassembled WGS sequence"/>
</dbReference>
<accession>A0A9Q1D9U5</accession>
<dbReference type="GO" id="GO:2001224">
    <property type="term" value="P:positive regulation of neuron migration"/>
    <property type="evidence" value="ECO:0007669"/>
    <property type="project" value="TreeGrafter"/>
</dbReference>
<feature type="region of interest" description="Disordered" evidence="2">
    <location>
        <begin position="296"/>
        <end position="401"/>
    </location>
</feature>
<keyword evidence="4" id="KW-1185">Reference proteome</keyword>
<dbReference type="OrthoDB" id="8775725at2759"/>
<reference evidence="3" key="1">
    <citation type="journal article" date="2023" name="Science">
        <title>Genome structures resolve the early diversification of teleost fishes.</title>
        <authorList>
            <person name="Parey E."/>
            <person name="Louis A."/>
            <person name="Montfort J."/>
            <person name="Bouchez O."/>
            <person name="Roques C."/>
            <person name="Iampietro C."/>
            <person name="Lluch J."/>
            <person name="Castinel A."/>
            <person name="Donnadieu C."/>
            <person name="Desvignes T."/>
            <person name="Floi Bucao C."/>
            <person name="Jouanno E."/>
            <person name="Wen M."/>
            <person name="Mejri S."/>
            <person name="Dirks R."/>
            <person name="Jansen H."/>
            <person name="Henkel C."/>
            <person name="Chen W.J."/>
            <person name="Zahm M."/>
            <person name="Cabau C."/>
            <person name="Klopp C."/>
            <person name="Thompson A.W."/>
            <person name="Robinson-Rechavi M."/>
            <person name="Braasch I."/>
            <person name="Lecointre G."/>
            <person name="Bobe J."/>
            <person name="Postlethwait J.H."/>
            <person name="Berthelot C."/>
            <person name="Roest Crollius H."/>
            <person name="Guiguen Y."/>
        </authorList>
    </citation>
    <scope>NUCLEOTIDE SEQUENCE</scope>
    <source>
        <strain evidence="3">Concon-B</strain>
    </source>
</reference>
<protein>
    <submittedName>
        <fullName evidence="3">Uncharacterized protein</fullName>
    </submittedName>
</protein>